<evidence type="ECO:0000313" key="2">
    <source>
        <dbReference type="Proteomes" id="UP000190037"/>
    </source>
</evidence>
<protein>
    <submittedName>
        <fullName evidence="1">Uncharacterized protein</fullName>
    </submittedName>
</protein>
<gene>
    <name evidence="1" type="ORF">B4N89_20675</name>
</gene>
<dbReference type="STRING" id="159449.B4N89_20675"/>
<comment type="caution">
    <text evidence="1">The sequence shown here is derived from an EMBL/GenBank/DDBJ whole genome shotgun (WGS) entry which is preliminary data.</text>
</comment>
<dbReference type="EMBL" id="MWQN01000001">
    <property type="protein sequence ID" value="OPC83030.1"/>
    <property type="molecule type" value="Genomic_DNA"/>
</dbReference>
<dbReference type="AlphaFoldDB" id="A0A1T3P2B2"/>
<keyword evidence="2" id="KW-1185">Reference proteome</keyword>
<dbReference type="Proteomes" id="UP000190037">
    <property type="component" value="Unassembled WGS sequence"/>
</dbReference>
<organism evidence="1 2">
    <name type="scientific">Embleya scabrispora</name>
    <dbReference type="NCBI Taxonomy" id="159449"/>
    <lineage>
        <taxon>Bacteria</taxon>
        <taxon>Bacillati</taxon>
        <taxon>Actinomycetota</taxon>
        <taxon>Actinomycetes</taxon>
        <taxon>Kitasatosporales</taxon>
        <taxon>Streptomycetaceae</taxon>
        <taxon>Embleya</taxon>
    </lineage>
</organism>
<accession>A0A1T3P2B2</accession>
<evidence type="ECO:0000313" key="1">
    <source>
        <dbReference type="EMBL" id="OPC83030.1"/>
    </source>
</evidence>
<dbReference type="RefSeq" id="WP_078977329.1">
    <property type="nucleotide sequence ID" value="NZ_MWQN01000001.1"/>
</dbReference>
<sequence>MPNPYPRGLDGLAAINRNSRLLCLLCYGEPQDGDTTHSGHDIVAGIVPNECSTCRRPIVRNAD</sequence>
<name>A0A1T3P2B2_9ACTN</name>
<reference evidence="1 2" key="1">
    <citation type="submission" date="2017-03" db="EMBL/GenBank/DDBJ databases">
        <title>Draft genome sequence of Streptomyces scabrisporus NF3, endophyte isolated from Amphipterygium adstringens.</title>
        <authorList>
            <person name="Vazquez M."/>
            <person name="Ceapa C.D."/>
            <person name="Rodriguez Luna D."/>
            <person name="Sanchez Esquivel S."/>
        </authorList>
    </citation>
    <scope>NUCLEOTIDE SEQUENCE [LARGE SCALE GENOMIC DNA]</scope>
    <source>
        <strain evidence="1 2">NF3</strain>
    </source>
</reference>
<dbReference type="OrthoDB" id="4328740at2"/>
<proteinExistence type="predicted"/>